<sequence>LDASVEGGEMEALLREAEVGVEEEEQD</sequence>
<comment type="caution">
    <text evidence="1">The sequence shown here is derived from an EMBL/GenBank/DDBJ whole genome shotgun (WGS) entry which is preliminary data.</text>
</comment>
<accession>A0A391NUH3</accession>
<gene>
    <name evidence="1" type="ORF">KIPB_013548</name>
</gene>
<organism evidence="1 2">
    <name type="scientific">Kipferlia bialata</name>
    <dbReference type="NCBI Taxonomy" id="797122"/>
    <lineage>
        <taxon>Eukaryota</taxon>
        <taxon>Metamonada</taxon>
        <taxon>Carpediemonas-like organisms</taxon>
        <taxon>Kipferlia</taxon>
    </lineage>
</organism>
<name>A0A391NUH3_9EUKA</name>
<dbReference type="Proteomes" id="UP000265618">
    <property type="component" value="Unassembled WGS sequence"/>
</dbReference>
<proteinExistence type="predicted"/>
<keyword evidence="2" id="KW-1185">Reference proteome</keyword>
<evidence type="ECO:0000313" key="2">
    <source>
        <dbReference type="Proteomes" id="UP000265618"/>
    </source>
</evidence>
<feature type="non-terminal residue" evidence="1">
    <location>
        <position position="1"/>
    </location>
</feature>
<reference evidence="1 2" key="1">
    <citation type="journal article" date="2018" name="PLoS ONE">
        <title>The draft genome of Kipferlia bialata reveals reductive genome evolution in fornicate parasites.</title>
        <authorList>
            <person name="Tanifuji G."/>
            <person name="Takabayashi S."/>
            <person name="Kume K."/>
            <person name="Takagi M."/>
            <person name="Nakayama T."/>
            <person name="Kamikawa R."/>
            <person name="Inagaki Y."/>
            <person name="Hashimoto T."/>
        </authorList>
    </citation>
    <scope>NUCLEOTIDE SEQUENCE [LARGE SCALE GENOMIC DNA]</scope>
    <source>
        <strain evidence="1">NY0173</strain>
    </source>
</reference>
<dbReference type="EMBL" id="BDIP01006502">
    <property type="protein sequence ID" value="GCA64200.1"/>
    <property type="molecule type" value="Genomic_DNA"/>
</dbReference>
<protein>
    <submittedName>
        <fullName evidence="1">Uncharacterized protein</fullName>
    </submittedName>
</protein>
<dbReference type="AlphaFoldDB" id="A0A391NUH3"/>
<evidence type="ECO:0000313" key="1">
    <source>
        <dbReference type="EMBL" id="GCA64200.1"/>
    </source>
</evidence>